<evidence type="ECO:0000313" key="2">
    <source>
        <dbReference type="Proteomes" id="UP000094580"/>
    </source>
</evidence>
<dbReference type="EMBL" id="MDKC01000034">
    <property type="protein sequence ID" value="ODG90368.1"/>
    <property type="molecule type" value="Genomic_DNA"/>
</dbReference>
<keyword evidence="2" id="KW-1185">Reference proteome</keyword>
<reference evidence="1 2" key="1">
    <citation type="submission" date="2016-07" db="EMBL/GenBank/DDBJ databases">
        <authorList>
            <person name="Townsley L."/>
            <person name="Shank E.A."/>
        </authorList>
    </citation>
    <scope>NUCLEOTIDE SEQUENCE [LARGE SCALE GENOMIC DNA]</scope>
    <source>
        <strain evidence="1 2">CH01</strain>
    </source>
</reference>
<comment type="caution">
    <text evidence="1">The sequence shown here is derived from an EMBL/GenBank/DDBJ whole genome shotgun (WGS) entry which is preliminary data.</text>
</comment>
<dbReference type="InterPro" id="IPR014967">
    <property type="entry name" value="Uncharacterised_YugN-like"/>
</dbReference>
<accession>A0ABX2ZKY4</accession>
<proteinExistence type="predicted"/>
<dbReference type="SUPFAM" id="SSF160755">
    <property type="entry name" value="YugN-like"/>
    <property type="match status" value="1"/>
</dbReference>
<evidence type="ECO:0008006" key="3">
    <source>
        <dbReference type="Google" id="ProtNLM"/>
    </source>
</evidence>
<dbReference type="Pfam" id="PF08868">
    <property type="entry name" value="YugN"/>
    <property type="match status" value="1"/>
</dbReference>
<dbReference type="Gene3D" id="3.30.310.100">
    <property type="entry name" value="YugN-like"/>
    <property type="match status" value="1"/>
</dbReference>
<sequence>MYPLKSKLENAIFPLNDIEGKLKNHGFVIGANWEYDHGSFDLLMQDDDGYQYLRLPFNVTSGSLDMNGAVIQFETPFLLTHIYNEGLDDNVGLEGNLTGSLNQFQEPIEKDGKVPRKYQIKGFEILKRIEDELL</sequence>
<protein>
    <recommendedName>
        <fullName evidence="3">YugN-like family protein</fullName>
    </recommendedName>
</protein>
<name>A0ABX2ZKY4_9BACI</name>
<evidence type="ECO:0000313" key="1">
    <source>
        <dbReference type="EMBL" id="ODG90368.1"/>
    </source>
</evidence>
<dbReference type="InterPro" id="IPR036491">
    <property type="entry name" value="YugN-like_sf"/>
</dbReference>
<dbReference type="RefSeq" id="WP_069034796.1">
    <property type="nucleotide sequence ID" value="NZ_MDKC01000034.1"/>
</dbReference>
<dbReference type="Proteomes" id="UP000094580">
    <property type="component" value="Unassembled WGS sequence"/>
</dbReference>
<organism evidence="1 2">
    <name type="scientific">Gottfriedia luciferensis</name>
    <dbReference type="NCBI Taxonomy" id="178774"/>
    <lineage>
        <taxon>Bacteria</taxon>
        <taxon>Bacillati</taxon>
        <taxon>Bacillota</taxon>
        <taxon>Bacilli</taxon>
        <taxon>Bacillales</taxon>
        <taxon>Bacillaceae</taxon>
        <taxon>Gottfriedia</taxon>
    </lineage>
</organism>
<gene>
    <name evidence="1" type="ORF">BED47_10820</name>
</gene>